<organism evidence="2 3">
    <name type="scientific">Roseivivax sediminis</name>
    <dbReference type="NCBI Taxonomy" id="936889"/>
    <lineage>
        <taxon>Bacteria</taxon>
        <taxon>Pseudomonadati</taxon>
        <taxon>Pseudomonadota</taxon>
        <taxon>Alphaproteobacteria</taxon>
        <taxon>Rhodobacterales</taxon>
        <taxon>Roseobacteraceae</taxon>
        <taxon>Roseivivax</taxon>
    </lineage>
</organism>
<sequence>MSEAALHDHLETGLTTVARAWEVNRTDGVSFGFTDHDRDLTFAGRTFRADSGLTALALQQGTGLSVDNTEALGALSADAITEADIEAGRFDDAEVVAWLVNWADTSARKILFRGFIGEIRREEGAFHAELRGLAEKLNRPIGRVYQAPCTAVLGDAACGFDFAQPGYLWEGPLASAEDGRRFSLGAIGGFDPDWFRRGRFEVLEGPAAGLFGWVKRDETRGSARVIELWEPIRAEIRPGDRVRVQAGCDKRMETCRLKFNNLLNFQGFPDIPGEDWLTVHPTEAKALGGGSRR</sequence>
<dbReference type="Proteomes" id="UP000325289">
    <property type="component" value="Unassembled WGS sequence"/>
</dbReference>
<accession>A0A1I1T565</accession>
<feature type="domain" description="Bacteriophage phiJL001 Gp84 C-terminal" evidence="1">
    <location>
        <begin position="193"/>
        <end position="275"/>
    </location>
</feature>
<dbReference type="EMBL" id="FOMS01000001">
    <property type="protein sequence ID" value="SFD53751.1"/>
    <property type="molecule type" value="Genomic_DNA"/>
</dbReference>
<dbReference type="InterPro" id="IPR011928">
    <property type="entry name" value="Phage_phiJL001_Gp84"/>
</dbReference>
<dbReference type="RefSeq" id="WP_149754273.1">
    <property type="nucleotide sequence ID" value="NZ_FOMS01000001.1"/>
</dbReference>
<evidence type="ECO:0000313" key="3">
    <source>
        <dbReference type="Proteomes" id="UP000325289"/>
    </source>
</evidence>
<proteinExistence type="predicted"/>
<reference evidence="2 3" key="1">
    <citation type="submission" date="2016-10" db="EMBL/GenBank/DDBJ databases">
        <authorList>
            <person name="Varghese N."/>
            <person name="Submissions S."/>
        </authorList>
    </citation>
    <scope>NUCLEOTIDE SEQUENCE [LARGE SCALE GENOMIC DNA]</scope>
    <source>
        <strain evidence="3">YIM D21,KCTC 23444,ACCC 10710</strain>
    </source>
</reference>
<evidence type="ECO:0000313" key="2">
    <source>
        <dbReference type="EMBL" id="SFD53751.1"/>
    </source>
</evidence>
<dbReference type="NCBIfam" id="TIGR02218">
    <property type="entry name" value="phg_TIGR02218"/>
    <property type="match status" value="1"/>
</dbReference>
<dbReference type="Pfam" id="PF09356">
    <property type="entry name" value="Phage_BR0599"/>
    <property type="match status" value="1"/>
</dbReference>
<dbReference type="Pfam" id="PF09931">
    <property type="entry name" value="Phage_phiJL001_Gp84_N"/>
    <property type="match status" value="1"/>
</dbReference>
<gene>
    <name evidence="2" type="ORF">SAMN04515678_101485</name>
</gene>
<dbReference type="InterPro" id="IPR018964">
    <property type="entry name" value="Phage_phiJL001_Gp84_C"/>
</dbReference>
<evidence type="ECO:0000259" key="1">
    <source>
        <dbReference type="Pfam" id="PF09356"/>
    </source>
</evidence>
<keyword evidence="3" id="KW-1185">Reference proteome</keyword>
<dbReference type="AlphaFoldDB" id="A0A1I1T565"/>
<protein>
    <recommendedName>
        <fullName evidence="1">Bacteriophage phiJL001 Gp84 C-terminal domain-containing protein</fullName>
    </recommendedName>
</protein>
<dbReference type="OrthoDB" id="1633386at2"/>
<name>A0A1I1T565_9RHOB</name>